<reference evidence="1 2" key="2">
    <citation type="journal article" date="2022" name="Mol. Ecol. Resour.">
        <title>The genomes of chicory, endive, great burdock and yacon provide insights into Asteraceae paleo-polyploidization history and plant inulin production.</title>
        <authorList>
            <person name="Fan W."/>
            <person name="Wang S."/>
            <person name="Wang H."/>
            <person name="Wang A."/>
            <person name="Jiang F."/>
            <person name="Liu H."/>
            <person name="Zhao H."/>
            <person name="Xu D."/>
            <person name="Zhang Y."/>
        </authorList>
    </citation>
    <scope>NUCLEOTIDE SEQUENCE [LARGE SCALE GENOMIC DNA]</scope>
    <source>
        <strain evidence="2">cv. Yunnan</strain>
        <tissue evidence="1">Leaves</tissue>
    </source>
</reference>
<keyword evidence="2" id="KW-1185">Reference proteome</keyword>
<accession>A0ACB9K6L0</accession>
<dbReference type="Proteomes" id="UP001056120">
    <property type="component" value="Linkage Group LG01"/>
</dbReference>
<evidence type="ECO:0000313" key="2">
    <source>
        <dbReference type="Proteomes" id="UP001056120"/>
    </source>
</evidence>
<protein>
    <submittedName>
        <fullName evidence="1">Uncharacterized protein</fullName>
    </submittedName>
</protein>
<sequence>MFVIKAHKTLPDRGSYKAHSVLKELDGSFGFILYDLNSKNMKYTKIYQALSLDGVPEINILIILDRELDMVTPMCTQLTYEGLLDKVFFGENASFIDFYKTDHYSSAKLPIISDIPEGCVVIRELQYPIFLHIYTSMKLICLLQEIKLAFPRYGTRLGQRLIGLLACSGTVKDAILYFMYPSYHYSWLFAS</sequence>
<evidence type="ECO:0000313" key="1">
    <source>
        <dbReference type="EMBL" id="KAI3827825.1"/>
    </source>
</evidence>
<dbReference type="EMBL" id="CM042018">
    <property type="protein sequence ID" value="KAI3827825.1"/>
    <property type="molecule type" value="Genomic_DNA"/>
</dbReference>
<proteinExistence type="predicted"/>
<reference evidence="2" key="1">
    <citation type="journal article" date="2022" name="Mol. Ecol. Resour.">
        <title>The genomes of chicory, endive, great burdock and yacon provide insights into Asteraceae palaeo-polyploidization history and plant inulin production.</title>
        <authorList>
            <person name="Fan W."/>
            <person name="Wang S."/>
            <person name="Wang H."/>
            <person name="Wang A."/>
            <person name="Jiang F."/>
            <person name="Liu H."/>
            <person name="Zhao H."/>
            <person name="Xu D."/>
            <person name="Zhang Y."/>
        </authorList>
    </citation>
    <scope>NUCLEOTIDE SEQUENCE [LARGE SCALE GENOMIC DNA]</scope>
    <source>
        <strain evidence="2">cv. Yunnan</strain>
    </source>
</reference>
<organism evidence="1 2">
    <name type="scientific">Smallanthus sonchifolius</name>
    <dbReference type="NCBI Taxonomy" id="185202"/>
    <lineage>
        <taxon>Eukaryota</taxon>
        <taxon>Viridiplantae</taxon>
        <taxon>Streptophyta</taxon>
        <taxon>Embryophyta</taxon>
        <taxon>Tracheophyta</taxon>
        <taxon>Spermatophyta</taxon>
        <taxon>Magnoliopsida</taxon>
        <taxon>eudicotyledons</taxon>
        <taxon>Gunneridae</taxon>
        <taxon>Pentapetalae</taxon>
        <taxon>asterids</taxon>
        <taxon>campanulids</taxon>
        <taxon>Asterales</taxon>
        <taxon>Asteraceae</taxon>
        <taxon>Asteroideae</taxon>
        <taxon>Heliantheae alliance</taxon>
        <taxon>Millerieae</taxon>
        <taxon>Smallanthus</taxon>
    </lineage>
</organism>
<gene>
    <name evidence="1" type="ORF">L1987_01911</name>
</gene>
<name>A0ACB9K6L0_9ASTR</name>
<comment type="caution">
    <text evidence="1">The sequence shown here is derived from an EMBL/GenBank/DDBJ whole genome shotgun (WGS) entry which is preliminary data.</text>
</comment>